<dbReference type="Proteomes" id="UP000003919">
    <property type="component" value="Unassembled WGS sequence"/>
</dbReference>
<feature type="coiled-coil region" evidence="1">
    <location>
        <begin position="18"/>
        <end position="45"/>
    </location>
</feature>
<dbReference type="RefSeq" id="WP_008198556.1">
    <property type="nucleotide sequence ID" value="NZ_CM001023.1"/>
</dbReference>
<sequence>MIFGLFLLFLNILPPQFSEAGQAKLEKLVQERDALTAEWKRSETEKSGIFGNRTKKDMIKTNEWLERILAKDNLIMDELRMIGDIETTVATQTGDDYKAITLKLEQDVQSLKRALAERDKNIEDMLSTRRTFEWTTTIFFLTTLGLGFWIYRMKKS</sequence>
<accession>A3HW72</accession>
<evidence type="ECO:0000256" key="1">
    <source>
        <dbReference type="SAM" id="Coils"/>
    </source>
</evidence>
<reference evidence="3 4" key="1">
    <citation type="journal article" date="2011" name="J. Bacteriol.">
        <title>Complete genome sequence of Algoriphagus sp. PR1, bacterial prey of a colony-forming choanoflagellate.</title>
        <authorList>
            <person name="Alegado R.A."/>
            <person name="Ferriera S."/>
            <person name="Nusbaum C."/>
            <person name="Young S.K."/>
            <person name="Zeng Q."/>
            <person name="Imamovic A."/>
            <person name="Fairclough S.R."/>
            <person name="King N."/>
        </authorList>
    </citation>
    <scope>NUCLEOTIDE SEQUENCE [LARGE SCALE GENOMIC DNA]</scope>
    <source>
        <strain evidence="3 4">PR1</strain>
    </source>
</reference>
<organism evidence="3 4">
    <name type="scientific">Algoriphagus machipongonensis</name>
    <dbReference type="NCBI Taxonomy" id="388413"/>
    <lineage>
        <taxon>Bacteria</taxon>
        <taxon>Pseudomonadati</taxon>
        <taxon>Bacteroidota</taxon>
        <taxon>Cytophagia</taxon>
        <taxon>Cytophagales</taxon>
        <taxon>Cyclobacteriaceae</taxon>
        <taxon>Algoriphagus</taxon>
    </lineage>
</organism>
<dbReference type="STRING" id="388413.ALPR1_04095"/>
<dbReference type="HOGENOM" id="CLU_1701470_0_0_10"/>
<gene>
    <name evidence="3" type="ORF">ALPR1_04095</name>
</gene>
<keyword evidence="4" id="KW-1185">Reference proteome</keyword>
<keyword evidence="2" id="KW-0472">Membrane</keyword>
<dbReference type="eggNOG" id="ENOG5032QU5">
    <property type="taxonomic scope" value="Bacteria"/>
</dbReference>
<keyword evidence="1" id="KW-0175">Coiled coil</keyword>
<feature type="transmembrane region" description="Helical" evidence="2">
    <location>
        <begin position="134"/>
        <end position="151"/>
    </location>
</feature>
<comment type="caution">
    <text evidence="3">The sequence shown here is derived from an EMBL/GenBank/DDBJ whole genome shotgun (WGS) entry which is preliminary data.</text>
</comment>
<dbReference type="EMBL" id="AAXU02000001">
    <property type="protein sequence ID" value="EAZ82394.1"/>
    <property type="molecule type" value="Genomic_DNA"/>
</dbReference>
<proteinExistence type="predicted"/>
<protein>
    <submittedName>
        <fullName evidence="3">Chaperone protein ClpB</fullName>
    </submittedName>
</protein>
<evidence type="ECO:0000313" key="4">
    <source>
        <dbReference type="Proteomes" id="UP000003919"/>
    </source>
</evidence>
<evidence type="ECO:0000256" key="2">
    <source>
        <dbReference type="SAM" id="Phobius"/>
    </source>
</evidence>
<keyword evidence="2" id="KW-1133">Transmembrane helix</keyword>
<dbReference type="AlphaFoldDB" id="A3HW72"/>
<name>A3HW72_9BACT</name>
<keyword evidence="2" id="KW-0812">Transmembrane</keyword>
<evidence type="ECO:0000313" key="3">
    <source>
        <dbReference type="EMBL" id="EAZ82394.1"/>
    </source>
</evidence>